<accession>A0A9X4AD61</accession>
<keyword evidence="1" id="KW-0472">Membrane</keyword>
<dbReference type="Gene3D" id="3.40.50.2000">
    <property type="entry name" value="Glycogen Phosphorylase B"/>
    <property type="match status" value="2"/>
</dbReference>
<name>A0A9X4AD61_LACAM</name>
<sequence>MKVALVLDGLQVGGIERVCLDYCKLFLDLGYEVTIFNLRPKLNQLEKEIPEGVKIVHMPFSIWVTPERYTKLIKRNYIFRIAYIFIYLLLLILDFLYKVYCKIVYKECRSQFDFAVSFSSHFNDLTFVANHFVKSKNYMSWCHGAIYSYLLMSDGFINLYNKIKNIVVLVDDAQEEVLSYNKNLKLNIYKLYNPSFVKSRPIDDEKVNHLKEKYGKYLLMVSRFQYPHKDQLTVIKAFNILIKKNKINSNLLFIGDGPDRKKAEDLADSLDPDVRKRIHFLGTKLDVQNYYTAAFALVHASVAGEGLPTIMIEAMNYNLPEVVTDSKTGPREILGDSQYGLLCKVKDPKDMSEKIYRLYTNPDLYKHFQILENERAKDFSPNHIEKKLKSILQDVSGKNYANN</sequence>
<feature type="transmembrane region" description="Helical" evidence="1">
    <location>
        <begin position="77"/>
        <end position="100"/>
    </location>
</feature>
<reference evidence="3" key="2">
    <citation type="submission" date="2022-10" db="EMBL/GenBank/DDBJ databases">
        <authorList>
            <person name="Kostovova I."/>
            <person name="Moravkova M."/>
            <person name="Pechar R."/>
        </authorList>
    </citation>
    <scope>NUCLEOTIDE SEQUENCE</scope>
    <source>
        <strain evidence="3">M356A</strain>
    </source>
</reference>
<proteinExistence type="predicted"/>
<organism evidence="3 4">
    <name type="scientific">Lactobacillus amylovorus</name>
    <dbReference type="NCBI Taxonomy" id="1604"/>
    <lineage>
        <taxon>Bacteria</taxon>
        <taxon>Bacillati</taxon>
        <taxon>Bacillota</taxon>
        <taxon>Bacilli</taxon>
        <taxon>Lactobacillales</taxon>
        <taxon>Lactobacillaceae</taxon>
        <taxon>Lactobacillus</taxon>
    </lineage>
</organism>
<dbReference type="AlphaFoldDB" id="A0A9X4AD61"/>
<evidence type="ECO:0000256" key="1">
    <source>
        <dbReference type="SAM" id="Phobius"/>
    </source>
</evidence>
<dbReference type="EMBL" id="JAOTGU010000015">
    <property type="protein sequence ID" value="MDB6262682.1"/>
    <property type="molecule type" value="Genomic_DNA"/>
</dbReference>
<evidence type="ECO:0000313" key="3">
    <source>
        <dbReference type="EMBL" id="MDB6262682.1"/>
    </source>
</evidence>
<gene>
    <name evidence="3" type="ORF">ODV15_09000</name>
</gene>
<keyword evidence="1" id="KW-1133">Transmembrane helix</keyword>
<evidence type="ECO:0000313" key="4">
    <source>
        <dbReference type="Proteomes" id="UP001143700"/>
    </source>
</evidence>
<evidence type="ECO:0000259" key="2">
    <source>
        <dbReference type="Pfam" id="PF00534"/>
    </source>
</evidence>
<dbReference type="GO" id="GO:0016757">
    <property type="term" value="F:glycosyltransferase activity"/>
    <property type="evidence" value="ECO:0007669"/>
    <property type="project" value="UniProtKB-KW"/>
</dbReference>
<dbReference type="Pfam" id="PF00534">
    <property type="entry name" value="Glycos_transf_1"/>
    <property type="match status" value="1"/>
</dbReference>
<dbReference type="Proteomes" id="UP001143700">
    <property type="component" value="Unassembled WGS sequence"/>
</dbReference>
<feature type="domain" description="Glycosyl transferase family 1" evidence="2">
    <location>
        <begin position="204"/>
        <end position="368"/>
    </location>
</feature>
<keyword evidence="3" id="KW-0328">Glycosyltransferase</keyword>
<dbReference type="InterPro" id="IPR001296">
    <property type="entry name" value="Glyco_trans_1"/>
</dbReference>
<dbReference type="SUPFAM" id="SSF53756">
    <property type="entry name" value="UDP-Glycosyltransferase/glycogen phosphorylase"/>
    <property type="match status" value="1"/>
</dbReference>
<dbReference type="PANTHER" id="PTHR12526">
    <property type="entry name" value="GLYCOSYLTRANSFERASE"/>
    <property type="match status" value="1"/>
</dbReference>
<keyword evidence="1" id="KW-0812">Transmembrane</keyword>
<reference evidence="3" key="1">
    <citation type="journal article" date="2022" name="Microorganisms">
        <title>Antibiotic Susceptibility, Resistance Gene Determinants and Corresponding Genomic Regions in Lactobacillus amylovorus Isolates Derived from Wild Boars and Domestic Pigs.</title>
        <authorList>
            <person name="Moravkova M."/>
            <person name="Kostovova I."/>
            <person name="Kavanova K."/>
            <person name="Pechar R."/>
            <person name="Stanek S."/>
            <person name="Brychta A."/>
            <person name="Zeman M."/>
            <person name="Kubasova T."/>
        </authorList>
    </citation>
    <scope>NUCLEOTIDE SEQUENCE</scope>
    <source>
        <strain evidence="3">M356A</strain>
    </source>
</reference>
<protein>
    <submittedName>
        <fullName evidence="3">Glycosyltransferase</fullName>
        <ecNumber evidence="3">2.4.-.-</ecNumber>
    </submittedName>
</protein>
<dbReference type="EC" id="2.4.-.-" evidence="3"/>
<keyword evidence="3" id="KW-0808">Transferase</keyword>
<comment type="caution">
    <text evidence="3">The sequence shown here is derived from an EMBL/GenBank/DDBJ whole genome shotgun (WGS) entry which is preliminary data.</text>
</comment>
<dbReference type="RefSeq" id="WP_271870609.1">
    <property type="nucleotide sequence ID" value="NZ_JAOTGU010000015.1"/>
</dbReference>